<dbReference type="PANTHER" id="PTHR45833:SF1">
    <property type="entry name" value="METHIONINE SYNTHASE"/>
    <property type="match status" value="1"/>
</dbReference>
<reference evidence="4 5" key="1">
    <citation type="submission" date="2019-04" db="EMBL/GenBank/DDBJ databases">
        <title>Isachenkonia alkalipeptolytica gen. nov. sp. nov. a new anaerobic, alkiliphilic organothrophic bacterium capable to reduce synthesized ferrihydrite isolated from a soda lake.</title>
        <authorList>
            <person name="Toshchakov S.V."/>
            <person name="Zavarzina D.G."/>
            <person name="Zhilina T.N."/>
            <person name="Kostrikina N.A."/>
            <person name="Kublanov I.V."/>
        </authorList>
    </citation>
    <scope>NUCLEOTIDE SEQUENCE [LARGE SCALE GENOMIC DNA]</scope>
    <source>
        <strain evidence="4 5">Z-1701</strain>
    </source>
</reference>
<dbReference type="EMBL" id="SUMG01000001">
    <property type="protein sequence ID" value="NBG87112.1"/>
    <property type="molecule type" value="Genomic_DNA"/>
</dbReference>
<evidence type="ECO:0000313" key="4">
    <source>
        <dbReference type="EMBL" id="NBG87112.1"/>
    </source>
</evidence>
<dbReference type="GO" id="GO:0050667">
    <property type="term" value="P:homocysteine metabolic process"/>
    <property type="evidence" value="ECO:0007669"/>
    <property type="project" value="TreeGrafter"/>
</dbReference>
<evidence type="ECO:0000256" key="2">
    <source>
        <dbReference type="ARBA" id="ARBA00023285"/>
    </source>
</evidence>
<dbReference type="GO" id="GO:0046872">
    <property type="term" value="F:metal ion binding"/>
    <property type="evidence" value="ECO:0007669"/>
    <property type="project" value="UniProtKB-KW"/>
</dbReference>
<feature type="domain" description="B12-binding" evidence="3">
    <location>
        <begin position="92"/>
        <end position="218"/>
    </location>
</feature>
<accession>A0AA43XID3</accession>
<keyword evidence="5" id="KW-1185">Reference proteome</keyword>
<dbReference type="InterPro" id="IPR036724">
    <property type="entry name" value="Cobalamin-bd_sf"/>
</dbReference>
<gene>
    <name evidence="4" type="ORF">ISALK_01225</name>
</gene>
<dbReference type="PANTHER" id="PTHR45833">
    <property type="entry name" value="METHIONINE SYNTHASE"/>
    <property type="match status" value="1"/>
</dbReference>
<dbReference type="GO" id="GO:0031419">
    <property type="term" value="F:cobalamin binding"/>
    <property type="evidence" value="ECO:0007669"/>
    <property type="project" value="InterPro"/>
</dbReference>
<dbReference type="PROSITE" id="PS51332">
    <property type="entry name" value="B12_BINDING"/>
    <property type="match status" value="1"/>
</dbReference>
<protein>
    <submittedName>
        <fullName evidence="4">Cobalamin-binding protein</fullName>
    </submittedName>
</protein>
<proteinExistence type="predicted"/>
<dbReference type="Gene3D" id="1.10.1240.10">
    <property type="entry name" value="Methionine synthase domain"/>
    <property type="match status" value="1"/>
</dbReference>
<sequence length="218" mass="24878">MDIQKLKEEYLSGLLRGDRRQCYLLVKEALDETITLQELYEEVIGPSMMEIGRLWEVNEITIAQEHLATAITQSVISGLYEHLFSNKNPEYKGKMILTCVGEELHELGPRMLADLIEMDGWDVRYLGANMPIDAIFEMVREEKPDLVGLSATVEENKEVIRDLIKRIKEEYDPSIPVMVGGLAYVISPDLYQYTGGDFLGKNFTEALQFTRKVAAKRI</sequence>
<dbReference type="InterPro" id="IPR036594">
    <property type="entry name" value="Meth_synthase_dom"/>
</dbReference>
<dbReference type="GO" id="GO:0005829">
    <property type="term" value="C:cytosol"/>
    <property type="evidence" value="ECO:0007669"/>
    <property type="project" value="TreeGrafter"/>
</dbReference>
<evidence type="ECO:0000259" key="3">
    <source>
        <dbReference type="PROSITE" id="PS51332"/>
    </source>
</evidence>
<dbReference type="InterPro" id="IPR003759">
    <property type="entry name" value="Cbl-bd_cap"/>
</dbReference>
<dbReference type="GO" id="GO:0008705">
    <property type="term" value="F:methionine synthase activity"/>
    <property type="evidence" value="ECO:0007669"/>
    <property type="project" value="TreeGrafter"/>
</dbReference>
<dbReference type="RefSeq" id="WP_160718413.1">
    <property type="nucleotide sequence ID" value="NZ_SUMG01000001.1"/>
</dbReference>
<dbReference type="Pfam" id="PF02607">
    <property type="entry name" value="B12-binding_2"/>
    <property type="match status" value="1"/>
</dbReference>
<organism evidence="4 5">
    <name type="scientific">Isachenkonia alkalipeptolytica</name>
    <dbReference type="NCBI Taxonomy" id="2565777"/>
    <lineage>
        <taxon>Bacteria</taxon>
        <taxon>Bacillati</taxon>
        <taxon>Bacillota</taxon>
        <taxon>Clostridia</taxon>
        <taxon>Eubacteriales</taxon>
        <taxon>Clostridiaceae</taxon>
        <taxon>Isachenkonia</taxon>
    </lineage>
</organism>
<dbReference type="Gene3D" id="3.40.50.280">
    <property type="entry name" value="Cobalamin-binding domain"/>
    <property type="match status" value="1"/>
</dbReference>
<evidence type="ECO:0000256" key="1">
    <source>
        <dbReference type="ARBA" id="ARBA00022723"/>
    </source>
</evidence>
<dbReference type="Proteomes" id="UP000449710">
    <property type="component" value="Unassembled WGS sequence"/>
</dbReference>
<keyword evidence="2" id="KW-0170">Cobalt</keyword>
<dbReference type="SUPFAM" id="SSF52242">
    <property type="entry name" value="Cobalamin (vitamin B12)-binding domain"/>
    <property type="match status" value="1"/>
</dbReference>
<evidence type="ECO:0000313" key="5">
    <source>
        <dbReference type="Proteomes" id="UP000449710"/>
    </source>
</evidence>
<dbReference type="GO" id="GO:0046653">
    <property type="term" value="P:tetrahydrofolate metabolic process"/>
    <property type="evidence" value="ECO:0007669"/>
    <property type="project" value="TreeGrafter"/>
</dbReference>
<dbReference type="AlphaFoldDB" id="A0AA43XID3"/>
<dbReference type="InterPro" id="IPR006158">
    <property type="entry name" value="Cobalamin-bd"/>
</dbReference>
<dbReference type="Pfam" id="PF02310">
    <property type="entry name" value="B12-binding"/>
    <property type="match status" value="1"/>
</dbReference>
<name>A0AA43XID3_9CLOT</name>
<dbReference type="InterPro" id="IPR050554">
    <property type="entry name" value="Met_Synthase/Corrinoid"/>
</dbReference>
<comment type="caution">
    <text evidence="4">The sequence shown here is derived from an EMBL/GenBank/DDBJ whole genome shotgun (WGS) entry which is preliminary data.</text>
</comment>
<keyword evidence="1" id="KW-0479">Metal-binding</keyword>